<dbReference type="PANTHER" id="PTHR43666:SF1">
    <property type="entry name" value="CONSERVED PROTEIN"/>
    <property type="match status" value="1"/>
</dbReference>
<gene>
    <name evidence="2" type="ORF">ENW73_10045</name>
</gene>
<dbReference type="InterPro" id="IPR036059">
    <property type="entry name" value="TldD/PmbA_sf"/>
</dbReference>
<evidence type="ECO:0000313" key="2">
    <source>
        <dbReference type="EMBL" id="HHS53170.1"/>
    </source>
</evidence>
<dbReference type="GO" id="GO:0008237">
    <property type="term" value="F:metallopeptidase activity"/>
    <property type="evidence" value="ECO:0007669"/>
    <property type="project" value="InterPro"/>
</dbReference>
<proteinExistence type="predicted"/>
<dbReference type="PANTHER" id="PTHR43666">
    <property type="entry name" value="TLDD PROTEIN"/>
    <property type="match status" value="1"/>
</dbReference>
<sequence>MLDKNRTSELLTIGLKSVKADQIEVGIFSLERGTTRFANSIIHQNMVVESPHLWARVILKNKIGGISSKELHPEGVKKALAKALELAEHQKPDKEFKSLPKPGPKRPLRVKKEPTFVTPEQRAKAVEQIVKVCKKYNLEAAGVIHTSRYSLGVANSLGIFNYDWAADTWVTITAMSDNSSGYASAYDKNFAHIDFTALAEKAAEKAIASKDPIEIEPGQYTVFLEEPAVAEIISFLDFYEFGAKAYDEKRSILSKKMGKRITGSNITIVEDAYHPKTIGLPFDYEGVNKKKVVIIQNGIAKNVVFDSFYAQKLGKKNTGHALPQPNTAGPFPLNLVVKPGKVPREKMLKAIDKGILVTRFWYTRMVDPDKTLLTGMTRDGTFLIENGKITKGLKNMRFLINVYETLKSVRMIAKETMLCGEFISVVAPALVIDNFNFASKTQY</sequence>
<dbReference type="Gene3D" id="3.30.2290.10">
    <property type="entry name" value="PmbA/TldD superfamily"/>
    <property type="match status" value="1"/>
</dbReference>
<dbReference type="AlphaFoldDB" id="A0A7C6AAA7"/>
<reference evidence="2" key="1">
    <citation type="journal article" date="2020" name="mSystems">
        <title>Genome- and Community-Level Interaction Insights into Carbon Utilization and Element Cycling Functions of Hydrothermarchaeota in Hydrothermal Sediment.</title>
        <authorList>
            <person name="Zhou Z."/>
            <person name="Liu Y."/>
            <person name="Xu W."/>
            <person name="Pan J."/>
            <person name="Luo Z.H."/>
            <person name="Li M."/>
        </authorList>
    </citation>
    <scope>NUCLEOTIDE SEQUENCE [LARGE SCALE GENOMIC DNA]</scope>
    <source>
        <strain evidence="2">SpSt-876</strain>
    </source>
</reference>
<dbReference type="EMBL" id="DTLI01000243">
    <property type="protein sequence ID" value="HHS53170.1"/>
    <property type="molecule type" value="Genomic_DNA"/>
</dbReference>
<feature type="domain" description="Metalloprotease TldD/E C-terminal" evidence="1">
    <location>
        <begin position="217"/>
        <end position="438"/>
    </location>
</feature>
<dbReference type="SUPFAM" id="SSF111283">
    <property type="entry name" value="Putative modulator of DNA gyrase, PmbA/TldD"/>
    <property type="match status" value="1"/>
</dbReference>
<dbReference type="InterPro" id="IPR035068">
    <property type="entry name" value="TldD/PmbA_N"/>
</dbReference>
<evidence type="ECO:0000259" key="1">
    <source>
        <dbReference type="Pfam" id="PF19289"/>
    </source>
</evidence>
<dbReference type="InterPro" id="IPR045569">
    <property type="entry name" value="Metalloprtase-TldD/E_C"/>
</dbReference>
<comment type="caution">
    <text evidence="2">The sequence shown here is derived from an EMBL/GenBank/DDBJ whole genome shotgun (WGS) entry which is preliminary data.</text>
</comment>
<dbReference type="Pfam" id="PF19289">
    <property type="entry name" value="PmbA_TldD_3rd"/>
    <property type="match status" value="1"/>
</dbReference>
<name>A0A7C6AAA7_UNCW3</name>
<dbReference type="GO" id="GO:0006508">
    <property type="term" value="P:proteolysis"/>
    <property type="evidence" value="ECO:0007669"/>
    <property type="project" value="InterPro"/>
</dbReference>
<accession>A0A7C6AAA7</accession>
<protein>
    <submittedName>
        <fullName evidence="2">TldD/PmbA family protein</fullName>
    </submittedName>
</protein>
<organism evidence="2">
    <name type="scientific">candidate division WOR-3 bacterium</name>
    <dbReference type="NCBI Taxonomy" id="2052148"/>
    <lineage>
        <taxon>Bacteria</taxon>
        <taxon>Bacteria division WOR-3</taxon>
    </lineage>
</organism>